<proteinExistence type="predicted"/>
<feature type="transmembrane region" description="Helical" evidence="1">
    <location>
        <begin position="80"/>
        <end position="99"/>
    </location>
</feature>
<feature type="transmembrane region" description="Helical" evidence="1">
    <location>
        <begin position="55"/>
        <end position="74"/>
    </location>
</feature>
<feature type="transmembrane region" description="Helical" evidence="1">
    <location>
        <begin position="151"/>
        <end position="171"/>
    </location>
</feature>
<feature type="transmembrane region" description="Helical" evidence="1">
    <location>
        <begin position="205"/>
        <end position="223"/>
    </location>
</feature>
<keyword evidence="1" id="KW-1133">Transmembrane helix</keyword>
<reference evidence="2 3" key="1">
    <citation type="submission" date="2014-03" db="EMBL/GenBank/DDBJ databases">
        <title>The draft genome sequence of Thalassospira alkalitolerans JCM 18968.</title>
        <authorList>
            <person name="Lai Q."/>
            <person name="Shao Z."/>
        </authorList>
    </citation>
    <scope>NUCLEOTIDE SEQUENCE [LARGE SCALE GENOMIC DNA]</scope>
    <source>
        <strain evidence="2 3">JCM 18968</strain>
    </source>
</reference>
<evidence type="ECO:0000313" key="3">
    <source>
        <dbReference type="Proteomes" id="UP000193396"/>
    </source>
</evidence>
<protein>
    <recommendedName>
        <fullName evidence="4">DUF2157 domain-containing protein</fullName>
    </recommendedName>
</protein>
<feature type="transmembrane region" description="Helical" evidence="1">
    <location>
        <begin position="286"/>
        <end position="305"/>
    </location>
</feature>
<dbReference type="AlphaFoldDB" id="A0A1Y2LD23"/>
<dbReference type="RefSeq" id="WP_085619574.1">
    <property type="nucleotide sequence ID" value="NZ_JFKB01000008.1"/>
</dbReference>
<comment type="caution">
    <text evidence="2">The sequence shown here is derived from an EMBL/GenBank/DDBJ whole genome shotgun (WGS) entry which is preliminary data.</text>
</comment>
<feature type="transmembrane region" description="Helical" evidence="1">
    <location>
        <begin position="261"/>
        <end position="279"/>
    </location>
</feature>
<accession>A0A1Y2LD23</accession>
<sequence>MVKDNRYSLADIKEAVSEGALSHDAFDRLETFLTSHSQEALETEKFTLFRGMNDIFLALGITVLSIGWFILWGLLTNSTIFWIAPLVAIAGFTALAEYVAGKLKATLPSSIIMVSLCATIMIYLVALYMFLAGKSENIFNLDDVWDFTQQSVNVIVLIAITGFAFQVGFFIRYRLPISFALIAFGIVGVIWSLLLAWFGQPLNQYINYLVTLTGLLLLILAVIVDTKDPKRVNGWAECAFWLYVIGAPMTIHSVAAMVDTATLIMIPVLIAAMLFSLAFDRRSPIISSLIYVGYLVNSGFNHASIDPSMTVALVCFIVGALVIAFGFGWNKARQFILAPFEHKTWRSYLPPTS</sequence>
<feature type="transmembrane region" description="Helical" evidence="1">
    <location>
        <begin position="311"/>
        <end position="329"/>
    </location>
</feature>
<keyword evidence="3" id="KW-1185">Reference proteome</keyword>
<feature type="transmembrane region" description="Helical" evidence="1">
    <location>
        <begin position="235"/>
        <end position="255"/>
    </location>
</feature>
<keyword evidence="1" id="KW-0472">Membrane</keyword>
<dbReference type="STRING" id="1293890.TALK_13150"/>
<gene>
    <name evidence="2" type="ORF">TALK_13150</name>
</gene>
<name>A0A1Y2LD23_9PROT</name>
<feature type="transmembrane region" description="Helical" evidence="1">
    <location>
        <begin position="178"/>
        <end position="199"/>
    </location>
</feature>
<evidence type="ECO:0000256" key="1">
    <source>
        <dbReference type="SAM" id="Phobius"/>
    </source>
</evidence>
<dbReference type="Proteomes" id="UP000193396">
    <property type="component" value="Unassembled WGS sequence"/>
</dbReference>
<organism evidence="2 3">
    <name type="scientific">Thalassospira alkalitolerans</name>
    <dbReference type="NCBI Taxonomy" id="1293890"/>
    <lineage>
        <taxon>Bacteria</taxon>
        <taxon>Pseudomonadati</taxon>
        <taxon>Pseudomonadota</taxon>
        <taxon>Alphaproteobacteria</taxon>
        <taxon>Rhodospirillales</taxon>
        <taxon>Thalassospiraceae</taxon>
        <taxon>Thalassospira</taxon>
    </lineage>
</organism>
<keyword evidence="1" id="KW-0812">Transmembrane</keyword>
<dbReference type="OrthoDB" id="9770600at2"/>
<feature type="transmembrane region" description="Helical" evidence="1">
    <location>
        <begin position="111"/>
        <end position="131"/>
    </location>
</feature>
<dbReference type="EMBL" id="JFKB01000008">
    <property type="protein sequence ID" value="OSQ47468.1"/>
    <property type="molecule type" value="Genomic_DNA"/>
</dbReference>
<evidence type="ECO:0008006" key="4">
    <source>
        <dbReference type="Google" id="ProtNLM"/>
    </source>
</evidence>
<evidence type="ECO:0000313" key="2">
    <source>
        <dbReference type="EMBL" id="OSQ47468.1"/>
    </source>
</evidence>